<evidence type="ECO:0000313" key="3">
    <source>
        <dbReference type="Proteomes" id="UP001165042"/>
    </source>
</evidence>
<evidence type="ECO:0000256" key="1">
    <source>
        <dbReference type="SAM" id="MobiDB-lite"/>
    </source>
</evidence>
<comment type="caution">
    <text evidence="2">The sequence shown here is derived from an EMBL/GenBank/DDBJ whole genome shotgun (WGS) entry which is preliminary data.</text>
</comment>
<dbReference type="EMBL" id="BSSD01000001">
    <property type="protein sequence ID" value="GLW90465.1"/>
    <property type="molecule type" value="Genomic_DNA"/>
</dbReference>
<dbReference type="AlphaFoldDB" id="A0A9W6QIT2"/>
<keyword evidence="3" id="KW-1185">Reference proteome</keyword>
<sequence length="319" mass="33459">MAVGIGVALLVGAVVLVSLPDSPEVGTVPRTPPEPGLAARVHDFATALRENAPYRPPGDAQREALTGALAQLGRGASGADAASEVTETREALTPLGFSVDVGVDTRTGRSYAVVASEPNAERGWGLYVVDLSAPTRYAIQVPHPANDLGTDALGVELFRRLPGAVLSVSGTHRRVANGAGDVAHREDSMFSAVAEAHSRAKVPQVQLHGFDDASFPSADVVLSPGATDSLWPASAIADGVDGTGSSGNSREKTDGPELDVCRAWERACGDLEGRRNVQGIAAAREGAPFAHIEVNRTTRDDPERWGELVRVIENTLRER</sequence>
<gene>
    <name evidence="2" type="ORF">Aglo03_12810</name>
</gene>
<evidence type="ECO:0000313" key="2">
    <source>
        <dbReference type="EMBL" id="GLW90465.1"/>
    </source>
</evidence>
<organism evidence="2 3">
    <name type="scientific">Actinokineospora globicatena</name>
    <dbReference type="NCBI Taxonomy" id="103729"/>
    <lineage>
        <taxon>Bacteria</taxon>
        <taxon>Bacillati</taxon>
        <taxon>Actinomycetota</taxon>
        <taxon>Actinomycetes</taxon>
        <taxon>Pseudonocardiales</taxon>
        <taxon>Pseudonocardiaceae</taxon>
        <taxon>Actinokineospora</taxon>
    </lineage>
</organism>
<proteinExistence type="predicted"/>
<name>A0A9W6QIT2_9PSEU</name>
<protein>
    <submittedName>
        <fullName evidence="2">Uncharacterized protein</fullName>
    </submittedName>
</protein>
<feature type="region of interest" description="Disordered" evidence="1">
    <location>
        <begin position="237"/>
        <end position="256"/>
    </location>
</feature>
<dbReference type="Proteomes" id="UP001165042">
    <property type="component" value="Unassembled WGS sequence"/>
</dbReference>
<reference evidence="2" key="1">
    <citation type="submission" date="2023-02" db="EMBL/GenBank/DDBJ databases">
        <title>Actinokineospora globicatena NBRC 15670.</title>
        <authorList>
            <person name="Ichikawa N."/>
            <person name="Sato H."/>
            <person name="Tonouchi N."/>
        </authorList>
    </citation>
    <scope>NUCLEOTIDE SEQUENCE</scope>
    <source>
        <strain evidence="2">NBRC 15670</strain>
    </source>
</reference>
<accession>A0A9W6QIT2</accession>